<keyword evidence="3" id="KW-0677">Repeat</keyword>
<evidence type="ECO:0000256" key="2">
    <source>
        <dbReference type="ARBA" id="ARBA00022490"/>
    </source>
</evidence>
<feature type="non-terminal residue" evidence="4">
    <location>
        <position position="116"/>
    </location>
</feature>
<protein>
    <submittedName>
        <fullName evidence="4">Uncharacterized protein</fullName>
    </submittedName>
</protein>
<evidence type="ECO:0000256" key="3">
    <source>
        <dbReference type="ARBA" id="ARBA00022737"/>
    </source>
</evidence>
<gene>
    <name evidence="4" type="ORF">SPARVUS_LOCUS5194498</name>
</gene>
<name>A0ABN9CLX3_9NEOB</name>
<comment type="caution">
    <text evidence="4">The sequence shown here is derived from an EMBL/GenBank/DDBJ whole genome shotgun (WGS) entry which is preliminary data.</text>
</comment>
<feature type="non-terminal residue" evidence="4">
    <location>
        <position position="1"/>
    </location>
</feature>
<reference evidence="4" key="1">
    <citation type="submission" date="2023-05" db="EMBL/GenBank/DDBJ databases">
        <authorList>
            <person name="Stuckert A."/>
        </authorList>
    </citation>
    <scope>NUCLEOTIDE SEQUENCE</scope>
</reference>
<dbReference type="Gene3D" id="3.80.10.10">
    <property type="entry name" value="Ribonuclease Inhibitor"/>
    <property type="match status" value="1"/>
</dbReference>
<evidence type="ECO:0000313" key="4">
    <source>
        <dbReference type="EMBL" id="CAI9560176.1"/>
    </source>
</evidence>
<dbReference type="EMBL" id="CATNWA010010611">
    <property type="protein sequence ID" value="CAI9560176.1"/>
    <property type="molecule type" value="Genomic_DNA"/>
</dbReference>
<evidence type="ECO:0000256" key="1">
    <source>
        <dbReference type="ARBA" id="ARBA00004496"/>
    </source>
</evidence>
<comment type="subcellular location">
    <subcellularLocation>
        <location evidence="1">Cytoplasm</location>
    </subcellularLocation>
</comment>
<accession>A0ABN9CLX3</accession>
<dbReference type="SUPFAM" id="SSF52047">
    <property type="entry name" value="RNI-like"/>
    <property type="match status" value="1"/>
</dbReference>
<dbReference type="Pfam" id="PF13516">
    <property type="entry name" value="LRR_6"/>
    <property type="match status" value="2"/>
</dbReference>
<dbReference type="InterPro" id="IPR001611">
    <property type="entry name" value="Leu-rich_rpt"/>
</dbReference>
<dbReference type="InterPro" id="IPR050637">
    <property type="entry name" value="NLRP_innate_immun_reg"/>
</dbReference>
<dbReference type="PANTHER" id="PTHR45690">
    <property type="entry name" value="NACHT, LRR AND PYD DOMAINS-CONTAINING PROTEIN 12"/>
    <property type="match status" value="1"/>
</dbReference>
<keyword evidence="5" id="KW-1185">Reference proteome</keyword>
<organism evidence="4 5">
    <name type="scientific">Staurois parvus</name>
    <dbReference type="NCBI Taxonomy" id="386267"/>
    <lineage>
        <taxon>Eukaryota</taxon>
        <taxon>Metazoa</taxon>
        <taxon>Chordata</taxon>
        <taxon>Craniata</taxon>
        <taxon>Vertebrata</taxon>
        <taxon>Euteleostomi</taxon>
        <taxon>Amphibia</taxon>
        <taxon>Batrachia</taxon>
        <taxon>Anura</taxon>
        <taxon>Neobatrachia</taxon>
        <taxon>Ranoidea</taxon>
        <taxon>Ranidae</taxon>
        <taxon>Staurois</taxon>
    </lineage>
</organism>
<proteinExistence type="predicted"/>
<dbReference type="InterPro" id="IPR032675">
    <property type="entry name" value="LRR_dom_sf"/>
</dbReference>
<keyword evidence="2" id="KW-0963">Cytoplasm</keyword>
<dbReference type="SMART" id="SM00368">
    <property type="entry name" value="LRR_RI"/>
    <property type="match status" value="3"/>
</dbReference>
<evidence type="ECO:0000313" key="5">
    <source>
        <dbReference type="Proteomes" id="UP001162483"/>
    </source>
</evidence>
<dbReference type="PANTHER" id="PTHR45690:SF19">
    <property type="entry name" value="NACHT, LRR AND PYD DOMAINS-CONTAINING PROTEIN 3"/>
    <property type="match status" value="1"/>
</dbReference>
<dbReference type="Proteomes" id="UP001162483">
    <property type="component" value="Unassembled WGS sequence"/>
</dbReference>
<sequence length="116" mass="12892">IANQSLACLDLTRNYLQDSGIKLLCKGLTNKDCVLQELRLVDCGLTSSCCADLCSFITTNRTLTMLDLSKNTVDDFGLKVLCEGLRHPGCTIQDLRFKECNFFPSYCEDLANILSN</sequence>